<dbReference type="Proteomes" id="UP000023703">
    <property type="component" value="Chromosome"/>
</dbReference>
<accession>X5DMT5</accession>
<dbReference type="GO" id="GO:0016829">
    <property type="term" value="F:lyase activity"/>
    <property type="evidence" value="ECO:0007669"/>
    <property type="project" value="InterPro"/>
</dbReference>
<dbReference type="Gene3D" id="2.40.400.10">
    <property type="entry name" value="Acetoacetate decarboxylase-like"/>
    <property type="match status" value="1"/>
</dbReference>
<dbReference type="InterPro" id="IPR023375">
    <property type="entry name" value="ADC_dom_sf"/>
</dbReference>
<dbReference type="STRING" id="1404245.CGLY_00805"/>
<dbReference type="InterPro" id="IPR010451">
    <property type="entry name" value="Acetoacetate_decarboxylase"/>
</dbReference>
<protein>
    <recommendedName>
        <fullName evidence="3">Acetoacetate decarboxylase</fullName>
    </recommendedName>
</protein>
<evidence type="ECO:0000313" key="1">
    <source>
        <dbReference type="EMBL" id="AHW62609.1"/>
    </source>
</evidence>
<organism evidence="1 2">
    <name type="scientific">Corynebacterium glyciniphilum AJ 3170</name>
    <dbReference type="NCBI Taxonomy" id="1404245"/>
    <lineage>
        <taxon>Bacteria</taxon>
        <taxon>Bacillati</taxon>
        <taxon>Actinomycetota</taxon>
        <taxon>Actinomycetes</taxon>
        <taxon>Mycobacteriales</taxon>
        <taxon>Corynebacteriaceae</taxon>
        <taxon>Corynebacterium</taxon>
    </lineage>
</organism>
<dbReference type="SUPFAM" id="SSF160104">
    <property type="entry name" value="Acetoacetate decarboxylase-like"/>
    <property type="match status" value="1"/>
</dbReference>
<dbReference type="Pfam" id="PF06314">
    <property type="entry name" value="ADC"/>
    <property type="match status" value="1"/>
</dbReference>
<proteinExistence type="predicted"/>
<dbReference type="OrthoDB" id="3762237at2"/>
<dbReference type="AlphaFoldDB" id="X5DMT5"/>
<name>X5DMT5_9CORY</name>
<dbReference type="KEGG" id="cgy:CGLY_00805"/>
<evidence type="ECO:0008006" key="3">
    <source>
        <dbReference type="Google" id="ProtNLM"/>
    </source>
</evidence>
<dbReference type="RefSeq" id="WP_038545225.1">
    <property type="nucleotide sequence ID" value="NZ_CP006842.1"/>
</dbReference>
<sequence length="306" mass="33317">MSSTSASADTVSVTLGNRTVEVPKGGLYDRYRMDPDLDAIAEDPRVSSVDFFRTLTKTRVDSPIGETLTPNFYYRNSTARVAFLAKSSAARTRLPIELDPLEVAPGIALGFVMFFRYDVADIDFYTEAAVGVAVRPARHGKVGVADLVTGMGNNHLHAYVLSLPVNTDIAQVRGHDGYGFPKWRTDIDVNIDSRRVSAQVFNGDGTNDISLAASTPKQKRYRSGEKVGSLTSYTKIGENWHSTLTQTNVLSGGVSLFPRDIDLTLGSGRASDDVRSLEFIRPMQLDVATESQIALHMPAPISVASR</sequence>
<dbReference type="HOGENOM" id="CLU_079291_0_0_11"/>
<gene>
    <name evidence="1" type="ORF">CGLY_00805</name>
</gene>
<reference evidence="1 2" key="1">
    <citation type="journal article" date="2015" name="Int. J. Syst. Evol. Microbiol.">
        <title>Revisiting Corynebacterium glyciniphilum (ex Kubota et al., 1972) sp. nov., nom. rev., isolated from putrefied banana.</title>
        <authorList>
            <person name="Al-Dilaimi A."/>
            <person name="Bednarz H."/>
            <person name="Lomker A."/>
            <person name="Niehaus K."/>
            <person name="Kalinowski J."/>
            <person name="Ruckert C."/>
        </authorList>
    </citation>
    <scope>NUCLEOTIDE SEQUENCE [LARGE SCALE GENOMIC DNA]</scope>
    <source>
        <strain evidence="1">AJ 3170</strain>
    </source>
</reference>
<dbReference type="EMBL" id="CP006842">
    <property type="protein sequence ID" value="AHW62609.1"/>
    <property type="molecule type" value="Genomic_DNA"/>
</dbReference>
<dbReference type="eggNOG" id="ENOG502Z9A1">
    <property type="taxonomic scope" value="Bacteria"/>
</dbReference>
<evidence type="ECO:0000313" key="2">
    <source>
        <dbReference type="Proteomes" id="UP000023703"/>
    </source>
</evidence>
<keyword evidence="2" id="KW-1185">Reference proteome</keyword>